<comment type="caution">
    <text evidence="2">The sequence shown here is derived from an EMBL/GenBank/DDBJ whole genome shotgun (WGS) entry which is preliminary data.</text>
</comment>
<evidence type="ECO:0000256" key="1">
    <source>
        <dbReference type="SAM" id="MobiDB-lite"/>
    </source>
</evidence>
<dbReference type="Proteomes" id="UP000299102">
    <property type="component" value="Unassembled WGS sequence"/>
</dbReference>
<reference evidence="2 3" key="1">
    <citation type="journal article" date="2019" name="Commun. Biol.">
        <title>The bagworm genome reveals a unique fibroin gene that provides high tensile strength.</title>
        <authorList>
            <person name="Kono N."/>
            <person name="Nakamura H."/>
            <person name="Ohtoshi R."/>
            <person name="Tomita M."/>
            <person name="Numata K."/>
            <person name="Arakawa K."/>
        </authorList>
    </citation>
    <scope>NUCLEOTIDE SEQUENCE [LARGE SCALE GENOMIC DNA]</scope>
</reference>
<feature type="region of interest" description="Disordered" evidence="1">
    <location>
        <begin position="47"/>
        <end position="73"/>
    </location>
</feature>
<dbReference type="EMBL" id="BGZK01000080">
    <property type="protein sequence ID" value="GBP16583.1"/>
    <property type="molecule type" value="Genomic_DNA"/>
</dbReference>
<evidence type="ECO:0000313" key="2">
    <source>
        <dbReference type="EMBL" id="GBP16583.1"/>
    </source>
</evidence>
<organism evidence="2 3">
    <name type="scientific">Eumeta variegata</name>
    <name type="common">Bagworm moth</name>
    <name type="synonym">Eumeta japonica</name>
    <dbReference type="NCBI Taxonomy" id="151549"/>
    <lineage>
        <taxon>Eukaryota</taxon>
        <taxon>Metazoa</taxon>
        <taxon>Ecdysozoa</taxon>
        <taxon>Arthropoda</taxon>
        <taxon>Hexapoda</taxon>
        <taxon>Insecta</taxon>
        <taxon>Pterygota</taxon>
        <taxon>Neoptera</taxon>
        <taxon>Endopterygota</taxon>
        <taxon>Lepidoptera</taxon>
        <taxon>Glossata</taxon>
        <taxon>Ditrysia</taxon>
        <taxon>Tineoidea</taxon>
        <taxon>Psychidae</taxon>
        <taxon>Oiketicinae</taxon>
        <taxon>Eumeta</taxon>
    </lineage>
</organism>
<keyword evidence="3" id="KW-1185">Reference proteome</keyword>
<gene>
    <name evidence="2" type="ORF">EVAR_19378_1</name>
</gene>
<protein>
    <submittedName>
        <fullName evidence="2">Uncharacterized protein</fullName>
    </submittedName>
</protein>
<accession>A0A4C1TRH1</accession>
<evidence type="ECO:0000313" key="3">
    <source>
        <dbReference type="Proteomes" id="UP000299102"/>
    </source>
</evidence>
<proteinExistence type="predicted"/>
<dbReference type="AlphaFoldDB" id="A0A4C1TRH1"/>
<sequence>MFARPRYAAPHRLRAFGFLVESTNDFVQIDTCAVYATDVACRAGRAAAARGHGRRGARSPSRPGRGRRRPAAFERGETELEFLECSEIS</sequence>
<name>A0A4C1TRH1_EUMVA</name>